<evidence type="ECO:0000256" key="11">
    <source>
        <dbReference type="ARBA" id="ARBA00047899"/>
    </source>
</evidence>
<comment type="catalytic activity">
    <reaction evidence="12">
        <text>L-seryl-[protein] + ATP = O-phospho-L-seryl-[protein] + ADP + H(+)</text>
        <dbReference type="Rhea" id="RHEA:17989"/>
        <dbReference type="Rhea" id="RHEA-COMP:9863"/>
        <dbReference type="Rhea" id="RHEA-COMP:11604"/>
        <dbReference type="ChEBI" id="CHEBI:15378"/>
        <dbReference type="ChEBI" id="CHEBI:29999"/>
        <dbReference type="ChEBI" id="CHEBI:30616"/>
        <dbReference type="ChEBI" id="CHEBI:83421"/>
        <dbReference type="ChEBI" id="CHEBI:456216"/>
        <dbReference type="EC" id="2.7.11.1"/>
    </reaction>
</comment>
<evidence type="ECO:0000256" key="10">
    <source>
        <dbReference type="ARBA" id="ARBA00022842"/>
    </source>
</evidence>
<gene>
    <name evidence="17" type="ORF">OSTQU699_LOCUS9634</name>
</gene>
<dbReference type="EMBL" id="CAJHUC010002726">
    <property type="protein sequence ID" value="CAD7704279.1"/>
    <property type="molecule type" value="Genomic_DNA"/>
</dbReference>
<evidence type="ECO:0000256" key="12">
    <source>
        <dbReference type="ARBA" id="ARBA00048679"/>
    </source>
</evidence>
<dbReference type="GO" id="GO:0046872">
    <property type="term" value="F:metal ion binding"/>
    <property type="evidence" value="ECO:0007669"/>
    <property type="project" value="UniProtKB-KW"/>
</dbReference>
<dbReference type="CDD" id="cd05144">
    <property type="entry name" value="RIO2_C"/>
    <property type="match status" value="1"/>
</dbReference>
<dbReference type="InterPro" id="IPR018934">
    <property type="entry name" value="RIO_dom"/>
</dbReference>
<organism evidence="17 18">
    <name type="scientific">Ostreobium quekettii</name>
    <dbReference type="NCBI Taxonomy" id="121088"/>
    <lineage>
        <taxon>Eukaryota</taxon>
        <taxon>Viridiplantae</taxon>
        <taxon>Chlorophyta</taxon>
        <taxon>core chlorophytes</taxon>
        <taxon>Ulvophyceae</taxon>
        <taxon>TCBD clade</taxon>
        <taxon>Bryopsidales</taxon>
        <taxon>Ostreobineae</taxon>
        <taxon>Ostreobiaceae</taxon>
        <taxon>Ostreobium</taxon>
    </lineage>
</organism>
<evidence type="ECO:0000256" key="9">
    <source>
        <dbReference type="ARBA" id="ARBA00022840"/>
    </source>
</evidence>
<reference evidence="17" key="1">
    <citation type="submission" date="2020-12" db="EMBL/GenBank/DDBJ databases">
        <authorList>
            <person name="Iha C."/>
        </authorList>
    </citation>
    <scope>NUCLEOTIDE SEQUENCE</scope>
</reference>
<keyword evidence="8" id="KW-0418">Kinase</keyword>
<feature type="compositionally biased region" description="Acidic residues" evidence="15">
    <location>
        <begin position="355"/>
        <end position="368"/>
    </location>
</feature>
<evidence type="ECO:0000313" key="18">
    <source>
        <dbReference type="Proteomes" id="UP000708148"/>
    </source>
</evidence>
<dbReference type="InterPro" id="IPR036388">
    <property type="entry name" value="WH-like_DNA-bd_sf"/>
</dbReference>
<evidence type="ECO:0000256" key="7">
    <source>
        <dbReference type="ARBA" id="ARBA00022741"/>
    </source>
</evidence>
<dbReference type="AlphaFoldDB" id="A0A8S1JBG9"/>
<evidence type="ECO:0000256" key="3">
    <source>
        <dbReference type="ARBA" id="ARBA00012513"/>
    </source>
</evidence>
<feature type="compositionally biased region" description="Basic residues" evidence="15">
    <location>
        <begin position="442"/>
        <end position="453"/>
    </location>
</feature>
<dbReference type="SMART" id="SM00090">
    <property type="entry name" value="RIO"/>
    <property type="match status" value="1"/>
</dbReference>
<evidence type="ECO:0000256" key="14">
    <source>
        <dbReference type="ARBA" id="ARBA00068837"/>
    </source>
</evidence>
<dbReference type="InterPro" id="IPR030484">
    <property type="entry name" value="Rio2"/>
</dbReference>
<dbReference type="Gene3D" id="3.30.200.20">
    <property type="entry name" value="Phosphorylase Kinase, domain 1"/>
    <property type="match status" value="1"/>
</dbReference>
<dbReference type="FunFam" id="1.10.10.10:FF:000053">
    <property type="entry name" value="Serine/threonine-protein kinase RIO2"/>
    <property type="match status" value="1"/>
</dbReference>
<accession>A0A8S1JBG9</accession>
<dbReference type="GO" id="GO:0005829">
    <property type="term" value="C:cytosol"/>
    <property type="evidence" value="ECO:0007669"/>
    <property type="project" value="TreeGrafter"/>
</dbReference>
<dbReference type="PANTHER" id="PTHR45852:SF1">
    <property type="entry name" value="SERINE_THREONINE-PROTEIN KINASE RIO2"/>
    <property type="match status" value="1"/>
</dbReference>
<evidence type="ECO:0000259" key="16">
    <source>
        <dbReference type="SMART" id="SM00090"/>
    </source>
</evidence>
<evidence type="ECO:0000256" key="1">
    <source>
        <dbReference type="ARBA" id="ARBA00001946"/>
    </source>
</evidence>
<dbReference type="InterPro" id="IPR015285">
    <property type="entry name" value="RIO2_wHTH_N"/>
</dbReference>
<evidence type="ECO:0000256" key="5">
    <source>
        <dbReference type="ARBA" id="ARBA00022679"/>
    </source>
</evidence>
<dbReference type="PANTHER" id="PTHR45852">
    <property type="entry name" value="SER/THR-PROTEIN KINASE RIO2"/>
    <property type="match status" value="1"/>
</dbReference>
<dbReference type="GO" id="GO:0004674">
    <property type="term" value="F:protein serine/threonine kinase activity"/>
    <property type="evidence" value="ECO:0007669"/>
    <property type="project" value="UniProtKB-KW"/>
</dbReference>
<keyword evidence="7" id="KW-0547">Nucleotide-binding</keyword>
<dbReference type="Pfam" id="PF09202">
    <property type="entry name" value="Rio2_N"/>
    <property type="match status" value="1"/>
</dbReference>
<keyword evidence="18" id="KW-1185">Reference proteome</keyword>
<evidence type="ECO:0000256" key="15">
    <source>
        <dbReference type="SAM" id="MobiDB-lite"/>
    </source>
</evidence>
<evidence type="ECO:0000256" key="2">
    <source>
        <dbReference type="ARBA" id="ARBA00009196"/>
    </source>
</evidence>
<sequence length="479" mass="53703">MKLDVSVLRLLSKDDFRVLTAVEMGQRNHVIVPIPLVESIAKLKWGGTHRCLRELLKHKLVHHENRNYDGYRLTYMGYDYLALRTFVQRGSITGIGRQIGVGKESDVFEATNEDGDVLILKLHRLGRTSFRAVKTKRDYLRHRNSFSWLYLSRLSALGEYAFMKALGQRGFPVPEALDQNRHAVLMSLVKGYPIVQVHRVQNPNKVYTDIIRCAVRMAEVGLVHCDFNEFNVMIDDDEEITMIDFPQMISVRHPNAKHLFDRDIECLIKFFQNKLHYDPEEDESLECVRPDFDEIVSRSSEGQGGGTGDGGDVCQGPLDVELSASGFQARDRKILSEHVAADARGSEEEAASSGEESEDNVDDEDDIPAYDKSGGGSADDAPASVDDDEARREMARRAEGVADASNQQEGRDGGKDAELGTQAFGQSGQGAPHKEVQQWARSHQRRRVKKQQRLKLGGRNTNKSKNEKRKGGGGGEFVF</sequence>
<keyword evidence="6" id="KW-0479">Metal-binding</keyword>
<keyword evidence="10" id="KW-0460">Magnesium</keyword>
<keyword evidence="5" id="KW-0808">Transferase</keyword>
<dbReference type="InterPro" id="IPR000687">
    <property type="entry name" value="RIO_kinase"/>
</dbReference>
<dbReference type="EC" id="2.7.11.1" evidence="3"/>
<feature type="compositionally biased region" description="Gly residues" evidence="15">
    <location>
        <begin position="302"/>
        <end position="313"/>
    </location>
</feature>
<name>A0A8S1JBG9_9CHLO</name>
<evidence type="ECO:0000256" key="13">
    <source>
        <dbReference type="ARBA" id="ARBA00068353"/>
    </source>
</evidence>
<dbReference type="Pfam" id="PF01163">
    <property type="entry name" value="RIO1"/>
    <property type="match status" value="1"/>
</dbReference>
<feature type="domain" description="RIO kinase" evidence="16">
    <location>
        <begin position="64"/>
        <end position="297"/>
    </location>
</feature>
<feature type="region of interest" description="Disordered" evidence="15">
    <location>
        <begin position="296"/>
        <end position="318"/>
    </location>
</feature>
<dbReference type="Gene3D" id="1.10.510.10">
    <property type="entry name" value="Transferase(Phosphotransferase) domain 1"/>
    <property type="match status" value="1"/>
</dbReference>
<feature type="compositionally biased region" description="Basic and acidic residues" evidence="15">
    <location>
        <begin position="389"/>
        <end position="400"/>
    </location>
</feature>
<keyword evidence="4" id="KW-0723">Serine/threonine-protein kinase</keyword>
<dbReference type="InterPro" id="IPR011009">
    <property type="entry name" value="Kinase-like_dom_sf"/>
</dbReference>
<dbReference type="FunFam" id="3.30.200.20:FF:000052">
    <property type="entry name" value="Serine/threonine-protein kinase RIO2"/>
    <property type="match status" value="1"/>
</dbReference>
<comment type="cofactor">
    <cofactor evidence="1">
        <name>Mg(2+)</name>
        <dbReference type="ChEBI" id="CHEBI:18420"/>
    </cofactor>
</comment>
<proteinExistence type="inferred from homology"/>
<dbReference type="SUPFAM" id="SSF56112">
    <property type="entry name" value="Protein kinase-like (PK-like)"/>
    <property type="match status" value="1"/>
</dbReference>
<dbReference type="GO" id="GO:0030688">
    <property type="term" value="C:preribosome, small subunit precursor"/>
    <property type="evidence" value="ECO:0007669"/>
    <property type="project" value="TreeGrafter"/>
</dbReference>
<comment type="caution">
    <text evidence="17">The sequence shown here is derived from an EMBL/GenBank/DDBJ whole genome shotgun (WGS) entry which is preliminary data.</text>
</comment>
<evidence type="ECO:0000256" key="6">
    <source>
        <dbReference type="ARBA" id="ARBA00022723"/>
    </source>
</evidence>
<evidence type="ECO:0000313" key="17">
    <source>
        <dbReference type="EMBL" id="CAD7704279.1"/>
    </source>
</evidence>
<evidence type="ECO:0000256" key="8">
    <source>
        <dbReference type="ARBA" id="ARBA00022777"/>
    </source>
</evidence>
<comment type="catalytic activity">
    <reaction evidence="11">
        <text>L-threonyl-[protein] + ATP = O-phospho-L-threonyl-[protein] + ADP + H(+)</text>
        <dbReference type="Rhea" id="RHEA:46608"/>
        <dbReference type="Rhea" id="RHEA-COMP:11060"/>
        <dbReference type="Rhea" id="RHEA-COMP:11605"/>
        <dbReference type="ChEBI" id="CHEBI:15378"/>
        <dbReference type="ChEBI" id="CHEBI:30013"/>
        <dbReference type="ChEBI" id="CHEBI:30616"/>
        <dbReference type="ChEBI" id="CHEBI:61977"/>
        <dbReference type="ChEBI" id="CHEBI:456216"/>
        <dbReference type="EC" id="2.7.11.1"/>
    </reaction>
</comment>
<dbReference type="SUPFAM" id="SSF46785">
    <property type="entry name" value="Winged helix' DNA-binding domain"/>
    <property type="match status" value="1"/>
</dbReference>
<protein>
    <recommendedName>
        <fullName evidence="13">Serine/threonine-protein kinase RIO2</fullName>
        <ecNumber evidence="3">2.7.11.1</ecNumber>
    </recommendedName>
    <alternativeName>
        <fullName evidence="14">Serine/threonine-protein kinase rio2</fullName>
    </alternativeName>
</protein>
<dbReference type="Gene3D" id="1.10.10.10">
    <property type="entry name" value="Winged helix-like DNA-binding domain superfamily/Winged helix DNA-binding domain"/>
    <property type="match status" value="1"/>
</dbReference>
<dbReference type="OrthoDB" id="10258631at2759"/>
<dbReference type="GO" id="GO:0005524">
    <property type="term" value="F:ATP binding"/>
    <property type="evidence" value="ECO:0007669"/>
    <property type="project" value="UniProtKB-KW"/>
</dbReference>
<keyword evidence="9" id="KW-0067">ATP-binding</keyword>
<evidence type="ECO:0000256" key="4">
    <source>
        <dbReference type="ARBA" id="ARBA00022527"/>
    </source>
</evidence>
<dbReference type="GO" id="GO:0005634">
    <property type="term" value="C:nucleus"/>
    <property type="evidence" value="ECO:0007669"/>
    <property type="project" value="TreeGrafter"/>
</dbReference>
<feature type="region of interest" description="Disordered" evidence="15">
    <location>
        <begin position="341"/>
        <end position="479"/>
    </location>
</feature>
<comment type="similarity">
    <text evidence="2">Belongs to the protein kinase superfamily. RIO-type Ser/Thr kinase family.</text>
</comment>
<dbReference type="GO" id="GO:0030490">
    <property type="term" value="P:maturation of SSU-rRNA"/>
    <property type="evidence" value="ECO:0007669"/>
    <property type="project" value="TreeGrafter"/>
</dbReference>
<dbReference type="Proteomes" id="UP000708148">
    <property type="component" value="Unassembled WGS sequence"/>
</dbReference>
<feature type="compositionally biased region" description="Basic and acidic residues" evidence="15">
    <location>
        <begin position="409"/>
        <end position="418"/>
    </location>
</feature>
<dbReference type="InterPro" id="IPR036390">
    <property type="entry name" value="WH_DNA-bd_sf"/>
</dbReference>